<feature type="region of interest" description="Disordered" evidence="1">
    <location>
        <begin position="61"/>
        <end position="88"/>
    </location>
</feature>
<name>A0A813G9I1_POLGL</name>
<evidence type="ECO:0000313" key="2">
    <source>
        <dbReference type="EMBL" id="CAE8623405.1"/>
    </source>
</evidence>
<gene>
    <name evidence="2" type="ORF">PGLA1383_LOCUS40673</name>
</gene>
<dbReference type="EMBL" id="CAJNNV010028162">
    <property type="protein sequence ID" value="CAE8623405.1"/>
    <property type="molecule type" value="Genomic_DNA"/>
</dbReference>
<feature type="non-terminal residue" evidence="2">
    <location>
        <position position="121"/>
    </location>
</feature>
<comment type="caution">
    <text evidence="2">The sequence shown here is derived from an EMBL/GenBank/DDBJ whole genome shotgun (WGS) entry which is preliminary data.</text>
</comment>
<reference evidence="2" key="1">
    <citation type="submission" date="2021-02" db="EMBL/GenBank/DDBJ databases">
        <authorList>
            <person name="Dougan E. K."/>
            <person name="Rhodes N."/>
            <person name="Thang M."/>
            <person name="Chan C."/>
        </authorList>
    </citation>
    <scope>NUCLEOTIDE SEQUENCE</scope>
</reference>
<organism evidence="2 3">
    <name type="scientific">Polarella glacialis</name>
    <name type="common">Dinoflagellate</name>
    <dbReference type="NCBI Taxonomy" id="89957"/>
    <lineage>
        <taxon>Eukaryota</taxon>
        <taxon>Sar</taxon>
        <taxon>Alveolata</taxon>
        <taxon>Dinophyceae</taxon>
        <taxon>Suessiales</taxon>
        <taxon>Suessiaceae</taxon>
        <taxon>Polarella</taxon>
    </lineage>
</organism>
<accession>A0A813G9I1</accession>
<keyword evidence="3" id="KW-1185">Reference proteome</keyword>
<proteinExistence type="predicted"/>
<evidence type="ECO:0000313" key="3">
    <source>
        <dbReference type="Proteomes" id="UP000654075"/>
    </source>
</evidence>
<feature type="non-terminal residue" evidence="2">
    <location>
        <position position="1"/>
    </location>
</feature>
<sequence>ESDGAYEPLLSRGRPNGAEALWQLALPVPPLAALERASTTPGCSEGFGHRGEALLPPLAQVQKKSRRHNKSPVGLGQSVDGAAAPQHGEAQQVLTTAVEALTAQIEILGQRLSLCPPLSPP</sequence>
<dbReference type="AlphaFoldDB" id="A0A813G9I1"/>
<dbReference type="Proteomes" id="UP000654075">
    <property type="component" value="Unassembled WGS sequence"/>
</dbReference>
<evidence type="ECO:0000256" key="1">
    <source>
        <dbReference type="SAM" id="MobiDB-lite"/>
    </source>
</evidence>
<protein>
    <submittedName>
        <fullName evidence="2">Uncharacterized protein</fullName>
    </submittedName>
</protein>